<dbReference type="Proteomes" id="UP000799755">
    <property type="component" value="Unassembled WGS sequence"/>
</dbReference>
<name>A0ACB6R6K2_9PLEO</name>
<evidence type="ECO:0000313" key="1">
    <source>
        <dbReference type="EMBL" id="KAF2474884.1"/>
    </source>
</evidence>
<sequence length="118" mass="12419">MADAPLPPHTGYAFPGLSNIHASIYPAIDTSTNPSLSQPGKVVLITGAGRGIGRSIALQYATASVSCLILCARTNSELDEVESRAKEINPSVRVMKFQLDVTSESAVKACFEAVRAAE</sequence>
<reference evidence="1" key="1">
    <citation type="journal article" date="2020" name="Stud. Mycol.">
        <title>101 Dothideomycetes genomes: a test case for predicting lifestyles and emergence of pathogens.</title>
        <authorList>
            <person name="Haridas S."/>
            <person name="Albert R."/>
            <person name="Binder M."/>
            <person name="Bloem J."/>
            <person name="Labutti K."/>
            <person name="Salamov A."/>
            <person name="Andreopoulos B."/>
            <person name="Baker S."/>
            <person name="Barry K."/>
            <person name="Bills G."/>
            <person name="Bluhm B."/>
            <person name="Cannon C."/>
            <person name="Castanera R."/>
            <person name="Culley D."/>
            <person name="Daum C."/>
            <person name="Ezra D."/>
            <person name="Gonzalez J."/>
            <person name="Henrissat B."/>
            <person name="Kuo A."/>
            <person name="Liang C."/>
            <person name="Lipzen A."/>
            <person name="Lutzoni F."/>
            <person name="Magnuson J."/>
            <person name="Mondo S."/>
            <person name="Nolan M."/>
            <person name="Ohm R."/>
            <person name="Pangilinan J."/>
            <person name="Park H.-J."/>
            <person name="Ramirez L."/>
            <person name="Alfaro M."/>
            <person name="Sun H."/>
            <person name="Tritt A."/>
            <person name="Yoshinaga Y."/>
            <person name="Zwiers L.-H."/>
            <person name="Turgeon B."/>
            <person name="Goodwin S."/>
            <person name="Spatafora J."/>
            <person name="Crous P."/>
            <person name="Grigoriev I."/>
        </authorList>
    </citation>
    <scope>NUCLEOTIDE SEQUENCE</scope>
    <source>
        <strain evidence="1">ATCC 200398</strain>
    </source>
</reference>
<keyword evidence="2" id="KW-1185">Reference proteome</keyword>
<organism evidence="1 2">
    <name type="scientific">Lindgomyces ingoldianus</name>
    <dbReference type="NCBI Taxonomy" id="673940"/>
    <lineage>
        <taxon>Eukaryota</taxon>
        <taxon>Fungi</taxon>
        <taxon>Dikarya</taxon>
        <taxon>Ascomycota</taxon>
        <taxon>Pezizomycotina</taxon>
        <taxon>Dothideomycetes</taxon>
        <taxon>Pleosporomycetidae</taxon>
        <taxon>Pleosporales</taxon>
        <taxon>Lindgomycetaceae</taxon>
        <taxon>Lindgomyces</taxon>
    </lineage>
</organism>
<feature type="non-terminal residue" evidence="1">
    <location>
        <position position="118"/>
    </location>
</feature>
<proteinExistence type="predicted"/>
<comment type="caution">
    <text evidence="1">The sequence shown here is derived from an EMBL/GenBank/DDBJ whole genome shotgun (WGS) entry which is preliminary data.</text>
</comment>
<accession>A0ACB6R6K2</accession>
<gene>
    <name evidence="1" type="ORF">BDR25DRAFT_255399</name>
</gene>
<evidence type="ECO:0000313" key="2">
    <source>
        <dbReference type="Proteomes" id="UP000799755"/>
    </source>
</evidence>
<protein>
    <submittedName>
        <fullName evidence="1">NAD(P)-binding protein</fullName>
    </submittedName>
</protein>
<dbReference type="EMBL" id="MU003497">
    <property type="protein sequence ID" value="KAF2474884.1"/>
    <property type="molecule type" value="Genomic_DNA"/>
</dbReference>